<organism evidence="9 10">
    <name type="scientific">Physocladia obscura</name>
    <dbReference type="NCBI Taxonomy" id="109957"/>
    <lineage>
        <taxon>Eukaryota</taxon>
        <taxon>Fungi</taxon>
        <taxon>Fungi incertae sedis</taxon>
        <taxon>Chytridiomycota</taxon>
        <taxon>Chytridiomycota incertae sedis</taxon>
        <taxon>Chytridiomycetes</taxon>
        <taxon>Chytridiales</taxon>
        <taxon>Chytriomycetaceae</taxon>
        <taxon>Physocladia</taxon>
    </lineage>
</organism>
<dbReference type="SMART" id="SM00088">
    <property type="entry name" value="PINT"/>
    <property type="match status" value="1"/>
</dbReference>
<dbReference type="Pfam" id="PF22241">
    <property type="entry name" value="PSMD12-CSN4_N"/>
    <property type="match status" value="1"/>
</dbReference>
<dbReference type="InterPro" id="IPR054559">
    <property type="entry name" value="PSMD12-CSN4-like_N"/>
</dbReference>
<dbReference type="EMBL" id="JADGJH010002650">
    <property type="protein sequence ID" value="KAJ3095923.1"/>
    <property type="molecule type" value="Genomic_DNA"/>
</dbReference>
<name>A0AAD5XBR9_9FUNG</name>
<dbReference type="InterPro" id="IPR036388">
    <property type="entry name" value="WH-like_DNA-bd_sf"/>
</dbReference>
<dbReference type="GO" id="GO:0005829">
    <property type="term" value="C:cytosol"/>
    <property type="evidence" value="ECO:0007669"/>
    <property type="project" value="TreeGrafter"/>
</dbReference>
<comment type="similarity">
    <text evidence="3">Belongs to the CSN4 family.</text>
</comment>
<dbReference type="PANTHER" id="PTHR10855:SF2">
    <property type="entry name" value="COP9 SIGNALOSOME COMPLEX SUBUNIT 4"/>
    <property type="match status" value="1"/>
</dbReference>
<evidence type="ECO:0000256" key="1">
    <source>
        <dbReference type="ARBA" id="ARBA00004123"/>
    </source>
</evidence>
<keyword evidence="7" id="KW-0539">Nucleus</keyword>
<keyword evidence="10" id="KW-1185">Reference proteome</keyword>
<dbReference type="InterPro" id="IPR036390">
    <property type="entry name" value="WH_DNA-bd_sf"/>
</dbReference>
<proteinExistence type="inferred from homology"/>
<comment type="caution">
    <text evidence="9">The sequence shown here is derived from an EMBL/GenBank/DDBJ whole genome shotgun (WGS) entry which is preliminary data.</text>
</comment>
<evidence type="ECO:0000256" key="6">
    <source>
        <dbReference type="ARBA" id="ARBA00022790"/>
    </source>
</evidence>
<evidence type="ECO:0000256" key="5">
    <source>
        <dbReference type="ARBA" id="ARBA00022490"/>
    </source>
</evidence>
<evidence type="ECO:0000256" key="2">
    <source>
        <dbReference type="ARBA" id="ARBA00004496"/>
    </source>
</evidence>
<accession>A0AAD5XBR9</accession>
<evidence type="ECO:0000256" key="4">
    <source>
        <dbReference type="ARBA" id="ARBA00014881"/>
    </source>
</evidence>
<gene>
    <name evidence="9" type="primary">COPS4</name>
    <name evidence="9" type="ORF">HK100_005696</name>
</gene>
<reference evidence="9" key="1">
    <citation type="submission" date="2020-05" db="EMBL/GenBank/DDBJ databases">
        <title>Phylogenomic resolution of chytrid fungi.</title>
        <authorList>
            <person name="Stajich J.E."/>
            <person name="Amses K."/>
            <person name="Simmons R."/>
            <person name="Seto K."/>
            <person name="Myers J."/>
            <person name="Bonds A."/>
            <person name="Quandt C.A."/>
            <person name="Barry K."/>
            <person name="Liu P."/>
            <person name="Grigoriev I."/>
            <person name="Longcore J.E."/>
            <person name="James T.Y."/>
        </authorList>
    </citation>
    <scope>NUCLEOTIDE SEQUENCE</scope>
    <source>
        <strain evidence="9">JEL0513</strain>
    </source>
</reference>
<evidence type="ECO:0000313" key="10">
    <source>
        <dbReference type="Proteomes" id="UP001211907"/>
    </source>
</evidence>
<feature type="domain" description="PCI" evidence="8">
    <location>
        <begin position="236"/>
        <end position="409"/>
    </location>
</feature>
<protein>
    <recommendedName>
        <fullName evidence="4">COP9 signalosome complex subunit 4</fullName>
    </recommendedName>
</protein>
<evidence type="ECO:0000313" key="9">
    <source>
        <dbReference type="EMBL" id="KAJ3095923.1"/>
    </source>
</evidence>
<keyword evidence="6" id="KW-0736">Signalosome</keyword>
<dbReference type="PROSITE" id="PS50250">
    <property type="entry name" value="PCI"/>
    <property type="match status" value="1"/>
</dbReference>
<dbReference type="PANTHER" id="PTHR10855">
    <property type="entry name" value="26S PROTEASOME NON-ATPASE REGULATORY SUBUNIT 12/COP9 SIGNALOSOME COMPLEX SUBUNIT 4"/>
    <property type="match status" value="1"/>
</dbReference>
<dbReference type="Gene3D" id="1.10.10.10">
    <property type="entry name" value="Winged helix-like DNA-binding domain superfamily/Winged helix DNA-binding domain"/>
    <property type="match status" value="1"/>
</dbReference>
<dbReference type="InterPro" id="IPR000717">
    <property type="entry name" value="PCI_dom"/>
</dbReference>
<dbReference type="Pfam" id="PF01399">
    <property type="entry name" value="PCI"/>
    <property type="match status" value="1"/>
</dbReference>
<dbReference type="SUPFAM" id="SSF46785">
    <property type="entry name" value="Winged helix' DNA-binding domain"/>
    <property type="match status" value="1"/>
</dbReference>
<dbReference type="GO" id="GO:0008180">
    <property type="term" value="C:COP9 signalosome"/>
    <property type="evidence" value="ECO:0007669"/>
    <property type="project" value="UniProtKB-KW"/>
</dbReference>
<evidence type="ECO:0000256" key="3">
    <source>
        <dbReference type="ARBA" id="ARBA00010417"/>
    </source>
</evidence>
<evidence type="ECO:0000256" key="7">
    <source>
        <dbReference type="ARBA" id="ARBA00023242"/>
    </source>
</evidence>
<sequence>MATLPRSQFSVRLEAATSEAMGLLGLDSDALVVLIDAAVDEGAGLVVGRAQLGELVDRIASVVRTALSSADSPEPNSMLVDNQSAANANNMSTANNFNVDALLDSAERVVSHLIAATAARVVAFEEQISTARVVLADIYEYREDWSLAAKALAGVPLDSGHRHVDDTTRLGLYVRIVRLLLEDDDDTAAEGFINRAAVIAGSDEFESAAQTDKSGATLLLSLQFKAAQARLLDFKRAFLPAAHKYLALSYLDAMAEEERIVCLVHAVSCALLAPAGPARSRLLATLYKDDRVRESPHLSTIYYPILQKMYLDRILRANEIAGFRQTLKPHQLALLSNGSTVLDRAVIEHNVLAASRIYANITFAELSALLGVKNAAAAELVVSKMIGEGRVEGQIDQIEGLVYFFEDRGDRGVDGVGSGGVGASGGSGSGAGSADSAGLGSAIRGICDQVDGVVELVMKKNPEWVLAQLDR</sequence>
<dbReference type="AlphaFoldDB" id="A0AAD5XBR9"/>
<comment type="subcellular location">
    <subcellularLocation>
        <location evidence="2">Cytoplasm</location>
    </subcellularLocation>
    <subcellularLocation>
        <location evidence="1">Nucleus</location>
    </subcellularLocation>
</comment>
<keyword evidence="5" id="KW-0963">Cytoplasm</keyword>
<dbReference type="Proteomes" id="UP001211907">
    <property type="component" value="Unassembled WGS sequence"/>
</dbReference>
<evidence type="ECO:0000259" key="8">
    <source>
        <dbReference type="PROSITE" id="PS50250"/>
    </source>
</evidence>
<dbReference type="InterPro" id="IPR040134">
    <property type="entry name" value="PSMD12/CSN4"/>
</dbReference>